<sequence length="220" mass="24915">MNPNEADWASVVSQGLPALAAILASAIAGLIQLWSKAGDRRHERILKAEESHREDVRLDEQRAREHIEGQRAAVKNFLHAVREQQSIALQNQAPFLEDLRDAKEKNIDAFEDRSWELEDHLWERTGNLAQVGRRKMLEAWEVMDSSVVDEGLRSVSNEIRQALQDATTYGDKHLFPGLRGLFSSESQDLEPLLHRLREASADLLNQHPGHPQPANRSQGK</sequence>
<evidence type="ECO:0000256" key="2">
    <source>
        <dbReference type="SAM" id="Phobius"/>
    </source>
</evidence>
<evidence type="ECO:0000313" key="4">
    <source>
        <dbReference type="Proteomes" id="UP001205965"/>
    </source>
</evidence>
<keyword evidence="2" id="KW-0472">Membrane</keyword>
<keyword evidence="2" id="KW-0812">Transmembrane</keyword>
<dbReference type="SUPFAM" id="SSF140566">
    <property type="entry name" value="FlgN-like"/>
    <property type="match status" value="1"/>
</dbReference>
<evidence type="ECO:0008006" key="5">
    <source>
        <dbReference type="Google" id="ProtNLM"/>
    </source>
</evidence>
<protein>
    <recommendedName>
        <fullName evidence="5">Secreted protein</fullName>
    </recommendedName>
</protein>
<organism evidence="3 4">
    <name type="scientific">Corynebacterium lemuris</name>
    <dbReference type="NCBI Taxonomy" id="1859292"/>
    <lineage>
        <taxon>Bacteria</taxon>
        <taxon>Bacillati</taxon>
        <taxon>Actinomycetota</taxon>
        <taxon>Actinomycetes</taxon>
        <taxon>Mycobacteriales</taxon>
        <taxon>Corynebacteriaceae</taxon>
        <taxon>Corynebacterium</taxon>
    </lineage>
</organism>
<comment type="caution">
    <text evidence="3">The sequence shown here is derived from an EMBL/GenBank/DDBJ whole genome shotgun (WGS) entry which is preliminary data.</text>
</comment>
<keyword evidence="2" id="KW-1133">Transmembrane helix</keyword>
<keyword evidence="4" id="KW-1185">Reference proteome</keyword>
<name>A0ABT2FX52_9CORY</name>
<proteinExistence type="predicted"/>
<feature type="transmembrane region" description="Helical" evidence="2">
    <location>
        <begin position="15"/>
        <end position="34"/>
    </location>
</feature>
<evidence type="ECO:0000256" key="1">
    <source>
        <dbReference type="SAM" id="MobiDB-lite"/>
    </source>
</evidence>
<dbReference type="InterPro" id="IPR036679">
    <property type="entry name" value="FlgN-like_sf"/>
</dbReference>
<reference evidence="3 4" key="1">
    <citation type="submission" date="2022-08" db="EMBL/GenBank/DDBJ databases">
        <title>YIM 101645 draft genome.</title>
        <authorList>
            <person name="Chen X."/>
        </authorList>
    </citation>
    <scope>NUCLEOTIDE SEQUENCE [LARGE SCALE GENOMIC DNA]</scope>
    <source>
        <strain evidence="3 4">YIM 101645</strain>
    </source>
</reference>
<gene>
    <name evidence="3" type="ORF">NYP18_09115</name>
</gene>
<feature type="region of interest" description="Disordered" evidence="1">
    <location>
        <begin position="199"/>
        <end position="220"/>
    </location>
</feature>
<dbReference type="EMBL" id="JANWTC010000006">
    <property type="protein sequence ID" value="MCS5479819.1"/>
    <property type="molecule type" value="Genomic_DNA"/>
</dbReference>
<evidence type="ECO:0000313" key="3">
    <source>
        <dbReference type="EMBL" id="MCS5479819.1"/>
    </source>
</evidence>
<dbReference type="Proteomes" id="UP001205965">
    <property type="component" value="Unassembled WGS sequence"/>
</dbReference>
<dbReference type="RefSeq" id="WP_259427889.1">
    <property type="nucleotide sequence ID" value="NZ_JANWTC010000006.1"/>
</dbReference>
<accession>A0ABT2FX52</accession>